<protein>
    <submittedName>
        <fullName evidence="1">Uncharacterized protein</fullName>
    </submittedName>
</protein>
<dbReference type="Gene3D" id="3.40.50.1820">
    <property type="entry name" value="alpha/beta hydrolase"/>
    <property type="match status" value="1"/>
</dbReference>
<dbReference type="AlphaFoldDB" id="G0UMV2"/>
<reference evidence="1" key="1">
    <citation type="journal article" date="2012" name="Proc. Natl. Acad. Sci. U.S.A.">
        <title>Antigenic diversity is generated by distinct evolutionary mechanisms in African trypanosome species.</title>
        <authorList>
            <person name="Jackson A.P."/>
            <person name="Berry A."/>
            <person name="Aslett M."/>
            <person name="Allison H.C."/>
            <person name="Burton P."/>
            <person name="Vavrova-Anderson J."/>
            <person name="Brown R."/>
            <person name="Browne H."/>
            <person name="Corton N."/>
            <person name="Hauser H."/>
            <person name="Gamble J."/>
            <person name="Gilderthorp R."/>
            <person name="Marcello L."/>
            <person name="McQuillan J."/>
            <person name="Otto T.D."/>
            <person name="Quail M.A."/>
            <person name="Sanders M.J."/>
            <person name="van Tonder A."/>
            <person name="Ginger M.L."/>
            <person name="Field M.C."/>
            <person name="Barry J.D."/>
            <person name="Hertz-Fowler C."/>
            <person name="Berriman M."/>
        </authorList>
    </citation>
    <scope>NUCLEOTIDE SEQUENCE</scope>
    <source>
        <strain evidence="1">IL3000</strain>
    </source>
</reference>
<proteinExistence type="predicted"/>
<gene>
    <name evidence="1" type="ORF">TCIL3000_5_2200</name>
</gene>
<sequence length="143" mass="16404">MGGMIAQAVVTQYPHRVETLPPIAAHSSHHVPCGCYFVCCSIRASITIHMHRGGYCHFCRRSLFSRVCKRSFNNPGINDGLRHLRSFLQFFFALKTYHRSRLITQRYVHSPAEPYDGALTQVFSLVTMSRWSTFHVEGLSWKS</sequence>
<name>G0UMV2_TRYCI</name>
<dbReference type="EMBL" id="HE575318">
    <property type="protein sequence ID" value="CCC90511.1"/>
    <property type="molecule type" value="Genomic_DNA"/>
</dbReference>
<dbReference type="SUPFAM" id="SSF53474">
    <property type="entry name" value="alpha/beta-Hydrolases"/>
    <property type="match status" value="1"/>
</dbReference>
<accession>G0UMV2</accession>
<organism evidence="1">
    <name type="scientific">Trypanosoma congolense (strain IL3000)</name>
    <dbReference type="NCBI Taxonomy" id="1068625"/>
    <lineage>
        <taxon>Eukaryota</taxon>
        <taxon>Discoba</taxon>
        <taxon>Euglenozoa</taxon>
        <taxon>Kinetoplastea</taxon>
        <taxon>Metakinetoplastina</taxon>
        <taxon>Trypanosomatida</taxon>
        <taxon>Trypanosomatidae</taxon>
        <taxon>Trypanosoma</taxon>
        <taxon>Nannomonas</taxon>
    </lineage>
</organism>
<evidence type="ECO:0000313" key="1">
    <source>
        <dbReference type="EMBL" id="CCC90511.1"/>
    </source>
</evidence>
<dbReference type="InterPro" id="IPR029058">
    <property type="entry name" value="AB_hydrolase_fold"/>
</dbReference>